<dbReference type="PANTHER" id="PTHR23329">
    <property type="entry name" value="TUFTELIN-INTERACTING PROTEIN 11-RELATED"/>
    <property type="match status" value="1"/>
</dbReference>
<dbReference type="STRING" id="1109443.G4TJC8"/>
<accession>G4TJC8</accession>
<dbReference type="FunCoup" id="G4TJC8">
    <property type="interactions" value="632"/>
</dbReference>
<feature type="compositionally biased region" description="Acidic residues" evidence="2">
    <location>
        <begin position="125"/>
        <end position="138"/>
    </location>
</feature>
<sequence>MGRRKREFISDDDSSDNSAEEDYEEQELNGDEQAERALFDDPYQQRKRRRLNNRGKDDATYGIFGEDDDEPQRYAPKRKAKTPVFKKSAAKEPEDASMSEESSSAESGSDSDASDDIDPKKAKDVDEDAMIQDEEEEDVPRGGLGNRRGIGSRSGLGMSFAPTSNGPPDTPDESHGEEAAPQPRGGIGARRGIGASSAPRRGMPSFAAASQAANPPEKEKSPSPIPHTGIGARPTITSTQSAPAVQQATTNELPTSFAARAQRAFVRNTDTSTPPPTKPNISAEERAHFDRISGSFGARLMAKMGWQAGTGLGAQGQGIVTPVESKLRPKGNVGIAYGGFKERTKQAVAEDRRKGIKVSDDEDEKPKSKRKGHRHHDEEKAERSEAWKKKSKPKKTVVEHRTYEEILREAGVEAVTAHQAGVGPIIDATGATPREVSSIAALSSWTPSTETMRLPELRHNLRLMVDMTNHDLNALAREGKLLEEKKRKGLLEEARLSKKIQEEAELIRRLGEVNIVVEEIASVSKETQKSSRVALSSDYESSTVDRPSSLETLSPFVERFLGEFSPEYEKYRLDEVVVASIAPLLRLELADWRPLEQPVRWTAIFTKWRAALKMSSRPQDDGSSALVSIYDEIVPTARPAPIEIATAMTPWEALLWHSWLPKVRSAINNEWDASDAAPVIALYEAWYDLIPPFMQDNFLDQLVLPKVERAMADWKPVPGGASLHDLVFPWLPHVGLRMEEYLGHARRNVRRVFRSVDILAGPPQELLVWKPMMEPSAWQDSILKYIVPRLGELLRDDFRVNPRKQDLKPLEVVIAWFDKGVIGNSIMNQLVEKEVFPKWLEALHIWLSHPQASYGEIAEWYDRWRTLILPENVLALDATQQGFHRGLQMMEDAMKLGEANISKLPKPSSYMSTPTPTQQANKPVAVPKRTAATDFKSIAEEHAQAHDLLFMPTGRVHVKVRLPMYRVTGRGDGKGGIIVYILDDAVWLVEGGKEDGESRAIPLREMVLLASKAS</sequence>
<evidence type="ECO:0000259" key="3">
    <source>
        <dbReference type="PROSITE" id="PS50174"/>
    </source>
</evidence>
<dbReference type="Proteomes" id="UP000007148">
    <property type="component" value="Unassembled WGS sequence"/>
</dbReference>
<dbReference type="PANTHER" id="PTHR23329:SF1">
    <property type="entry name" value="TUFTELIN-INTERACTING PROTEIN 11"/>
    <property type="match status" value="1"/>
</dbReference>
<dbReference type="PROSITE" id="PS50174">
    <property type="entry name" value="G_PATCH"/>
    <property type="match status" value="1"/>
</dbReference>
<feature type="compositionally biased region" description="Basic and acidic residues" evidence="2">
    <location>
        <begin position="375"/>
        <end position="388"/>
    </location>
</feature>
<dbReference type="eggNOG" id="KOG2184">
    <property type="taxonomic scope" value="Eukaryota"/>
</dbReference>
<feature type="compositionally biased region" description="Basic and acidic residues" evidence="2">
    <location>
        <begin position="344"/>
        <end position="359"/>
    </location>
</feature>
<feature type="compositionally biased region" description="Polar residues" evidence="2">
    <location>
        <begin position="235"/>
        <end position="249"/>
    </location>
</feature>
<organism evidence="4 5">
    <name type="scientific">Serendipita indica (strain DSM 11827)</name>
    <name type="common">Root endophyte fungus</name>
    <name type="synonym">Piriformospora indica</name>
    <dbReference type="NCBI Taxonomy" id="1109443"/>
    <lineage>
        <taxon>Eukaryota</taxon>
        <taxon>Fungi</taxon>
        <taxon>Dikarya</taxon>
        <taxon>Basidiomycota</taxon>
        <taxon>Agaricomycotina</taxon>
        <taxon>Agaricomycetes</taxon>
        <taxon>Sebacinales</taxon>
        <taxon>Serendipitaceae</taxon>
        <taxon>Serendipita</taxon>
    </lineage>
</organism>
<comment type="similarity">
    <text evidence="1">Belongs to the TFP11/STIP family.</text>
</comment>
<dbReference type="HOGENOM" id="CLU_007977_2_1_1"/>
<proteinExistence type="inferred from homology"/>
<evidence type="ECO:0000256" key="1">
    <source>
        <dbReference type="ARBA" id="ARBA00010900"/>
    </source>
</evidence>
<protein>
    <recommendedName>
        <fullName evidence="3">G-patch domain-containing protein</fullName>
    </recommendedName>
</protein>
<dbReference type="Pfam" id="PF07842">
    <property type="entry name" value="GCFC"/>
    <property type="match status" value="1"/>
</dbReference>
<dbReference type="OMA" id="CEQDIIQ"/>
<dbReference type="GO" id="GO:0071008">
    <property type="term" value="C:U2-type post-mRNA release spliceosomal complex"/>
    <property type="evidence" value="ECO:0007669"/>
    <property type="project" value="TreeGrafter"/>
</dbReference>
<feature type="compositionally biased region" description="Low complexity" evidence="2">
    <location>
        <begin position="192"/>
        <end position="202"/>
    </location>
</feature>
<reference evidence="4 5" key="1">
    <citation type="journal article" date="2011" name="PLoS Pathog.">
        <title>Endophytic Life Strategies Decoded by Genome and Transcriptome Analyses of the Mutualistic Root Symbiont Piriformospora indica.</title>
        <authorList>
            <person name="Zuccaro A."/>
            <person name="Lahrmann U."/>
            <person name="Guldener U."/>
            <person name="Langen G."/>
            <person name="Pfiffi S."/>
            <person name="Biedenkopf D."/>
            <person name="Wong P."/>
            <person name="Samans B."/>
            <person name="Grimm C."/>
            <person name="Basiewicz M."/>
            <person name="Murat C."/>
            <person name="Martin F."/>
            <person name="Kogel K.H."/>
        </authorList>
    </citation>
    <scope>NUCLEOTIDE SEQUENCE [LARGE SCALE GENOMIC DNA]</scope>
    <source>
        <strain evidence="4 5">DSM 11827</strain>
    </source>
</reference>
<dbReference type="GO" id="GO:0000390">
    <property type="term" value="P:spliceosomal complex disassembly"/>
    <property type="evidence" value="ECO:0007669"/>
    <property type="project" value="InterPro"/>
</dbReference>
<evidence type="ECO:0000256" key="2">
    <source>
        <dbReference type="SAM" id="MobiDB-lite"/>
    </source>
</evidence>
<feature type="region of interest" description="Disordered" evidence="2">
    <location>
        <begin position="1"/>
        <end position="249"/>
    </location>
</feature>
<keyword evidence="5" id="KW-1185">Reference proteome</keyword>
<name>G4TJC8_SERID</name>
<evidence type="ECO:0000313" key="5">
    <source>
        <dbReference type="Proteomes" id="UP000007148"/>
    </source>
</evidence>
<dbReference type="SMART" id="SM00443">
    <property type="entry name" value="G_patch"/>
    <property type="match status" value="1"/>
</dbReference>
<dbReference type="Pfam" id="PF01585">
    <property type="entry name" value="G-patch"/>
    <property type="match status" value="1"/>
</dbReference>
<dbReference type="GO" id="GO:0003676">
    <property type="term" value="F:nucleic acid binding"/>
    <property type="evidence" value="ECO:0007669"/>
    <property type="project" value="InterPro"/>
</dbReference>
<dbReference type="InParanoid" id="G4TJC8"/>
<dbReference type="OrthoDB" id="4822at2759"/>
<dbReference type="EMBL" id="CAFZ01000118">
    <property type="protein sequence ID" value="CCA71416.1"/>
    <property type="molecule type" value="Genomic_DNA"/>
</dbReference>
<gene>
    <name evidence="4" type="ORF">PIIN_05356</name>
</gene>
<dbReference type="InterPro" id="IPR022783">
    <property type="entry name" value="GCFC_dom"/>
</dbReference>
<feature type="compositionally biased region" description="Low complexity" evidence="2">
    <location>
        <begin position="99"/>
        <end position="111"/>
    </location>
</feature>
<feature type="region of interest" description="Disordered" evidence="2">
    <location>
        <begin position="265"/>
        <end position="284"/>
    </location>
</feature>
<dbReference type="AlphaFoldDB" id="G4TJC8"/>
<comment type="caution">
    <text evidence="4">The sequence shown here is derived from an EMBL/GenBank/DDBJ whole genome shotgun (WGS) entry which is preliminary data.</text>
</comment>
<dbReference type="InterPro" id="IPR000467">
    <property type="entry name" value="G_patch_dom"/>
</dbReference>
<feature type="domain" description="G-patch" evidence="3">
    <location>
        <begin position="293"/>
        <end position="340"/>
    </location>
</feature>
<evidence type="ECO:0000313" key="4">
    <source>
        <dbReference type="EMBL" id="CCA71416.1"/>
    </source>
</evidence>
<feature type="compositionally biased region" description="Gly residues" evidence="2">
    <location>
        <begin position="142"/>
        <end position="154"/>
    </location>
</feature>
<feature type="region of interest" description="Disordered" evidence="2">
    <location>
        <begin position="344"/>
        <end position="395"/>
    </location>
</feature>
<dbReference type="InterPro" id="IPR045211">
    <property type="entry name" value="TFP11/STIP/Ntr1"/>
</dbReference>
<feature type="compositionally biased region" description="Acidic residues" evidence="2">
    <location>
        <begin position="10"/>
        <end position="32"/>
    </location>
</feature>